<keyword evidence="4" id="KW-0547">Nucleotide-binding</keyword>
<dbReference type="Proteomes" id="UP001432292">
    <property type="component" value="Chromosome"/>
</dbReference>
<evidence type="ECO:0000256" key="1">
    <source>
        <dbReference type="ARBA" id="ARBA00022527"/>
    </source>
</evidence>
<dbReference type="InterPro" id="IPR003594">
    <property type="entry name" value="HATPase_dom"/>
</dbReference>
<dbReference type="InterPro" id="IPR036890">
    <property type="entry name" value="HATPase_C_sf"/>
</dbReference>
<evidence type="ECO:0000313" key="3">
    <source>
        <dbReference type="EMBL" id="GFE09985.1"/>
    </source>
</evidence>
<dbReference type="InterPro" id="IPR050267">
    <property type="entry name" value="Anti-sigma-factor_SerPK"/>
</dbReference>
<dbReference type="PANTHER" id="PTHR35526">
    <property type="entry name" value="ANTI-SIGMA-F FACTOR RSBW-RELATED"/>
    <property type="match status" value="1"/>
</dbReference>
<keyword evidence="1" id="KW-0418">Kinase</keyword>
<dbReference type="PANTHER" id="PTHR35526:SF3">
    <property type="entry name" value="ANTI-SIGMA-F FACTOR RSBW"/>
    <property type="match status" value="1"/>
</dbReference>
<reference evidence="3 5" key="1">
    <citation type="submission" date="2019-12" db="EMBL/GenBank/DDBJ databases">
        <title>Whole genome shotgun sequence of Streptomyces caniferus NBRC 15389.</title>
        <authorList>
            <person name="Ichikawa N."/>
            <person name="Kimura A."/>
            <person name="Kitahashi Y."/>
            <person name="Komaki H."/>
            <person name="Tamura T."/>
        </authorList>
    </citation>
    <scope>NUCLEOTIDE SEQUENCE [LARGE SCALE GENOMIC DNA]</scope>
    <source>
        <strain evidence="3 5">NBRC 15389</strain>
    </source>
</reference>
<accession>A0A640SKI6</accession>
<dbReference type="GO" id="GO:0004674">
    <property type="term" value="F:protein serine/threonine kinase activity"/>
    <property type="evidence" value="ECO:0007669"/>
    <property type="project" value="UniProtKB-KW"/>
</dbReference>
<dbReference type="EMBL" id="CP108473">
    <property type="protein sequence ID" value="WUS25316.1"/>
    <property type="molecule type" value="Genomic_DNA"/>
</dbReference>
<evidence type="ECO:0000313" key="4">
    <source>
        <dbReference type="EMBL" id="WUS25316.1"/>
    </source>
</evidence>
<dbReference type="EMBL" id="BLIN01000005">
    <property type="protein sequence ID" value="GFE09985.1"/>
    <property type="molecule type" value="Genomic_DNA"/>
</dbReference>
<gene>
    <name evidence="4" type="ORF">OG727_25230</name>
    <name evidence="3" type="ORF">Scani_62530</name>
</gene>
<keyword evidence="1" id="KW-0808">Transferase</keyword>
<dbReference type="RefSeq" id="WP_328732500.1">
    <property type="nucleotide sequence ID" value="NZ_BAAATH010000010.1"/>
</dbReference>
<evidence type="ECO:0000259" key="2">
    <source>
        <dbReference type="Pfam" id="PF13581"/>
    </source>
</evidence>
<dbReference type="Gene3D" id="3.30.565.10">
    <property type="entry name" value="Histidine kinase-like ATPase, C-terminal domain"/>
    <property type="match status" value="1"/>
</dbReference>
<dbReference type="AlphaFoldDB" id="A0A640SKI6"/>
<proteinExistence type="predicted"/>
<dbReference type="Pfam" id="PF13581">
    <property type="entry name" value="HATPase_c_2"/>
    <property type="match status" value="1"/>
</dbReference>
<organism evidence="3 5">
    <name type="scientific">Streptomyces caniferus</name>
    <dbReference type="NCBI Taxonomy" id="285557"/>
    <lineage>
        <taxon>Bacteria</taxon>
        <taxon>Bacillati</taxon>
        <taxon>Actinomycetota</taxon>
        <taxon>Actinomycetes</taxon>
        <taxon>Kitasatosporales</taxon>
        <taxon>Streptomycetaceae</taxon>
        <taxon>Streptomyces</taxon>
    </lineage>
</organism>
<keyword evidence="6" id="KW-1185">Reference proteome</keyword>
<feature type="domain" description="Histidine kinase/HSP90-like ATPase" evidence="2">
    <location>
        <begin position="45"/>
        <end position="144"/>
    </location>
</feature>
<protein>
    <submittedName>
        <fullName evidence="4">ATP-binding protein</fullName>
    </submittedName>
</protein>
<dbReference type="Proteomes" id="UP000435837">
    <property type="component" value="Unassembled WGS sequence"/>
</dbReference>
<dbReference type="CDD" id="cd16936">
    <property type="entry name" value="HATPase_RsbW-like"/>
    <property type="match status" value="1"/>
</dbReference>
<keyword evidence="4" id="KW-0067">ATP-binding</keyword>
<sequence length="174" mass="19402">MLPTTTHSAEVMVTARHIASWPRERNALIPADCWRSAQRVAFRLPAVKRAVPVCRNLVRAWLDGQGIDDDDTRYPVLLVLSELFTNAIQYSAGRRVTCRIWRSEGLLHLEVHDRGGTASVPLMRRPAQTQEHGRGLELVAHCSSRWGRRTEADSSCTVWAAIPLTAGVRNGMAP</sequence>
<dbReference type="GO" id="GO:0005524">
    <property type="term" value="F:ATP binding"/>
    <property type="evidence" value="ECO:0007669"/>
    <property type="project" value="UniProtKB-KW"/>
</dbReference>
<name>A0A640SKI6_9ACTN</name>
<keyword evidence="1" id="KW-0723">Serine/threonine-protein kinase</keyword>
<evidence type="ECO:0000313" key="5">
    <source>
        <dbReference type="Proteomes" id="UP000435837"/>
    </source>
</evidence>
<reference evidence="4" key="2">
    <citation type="submission" date="2022-10" db="EMBL/GenBank/DDBJ databases">
        <title>The complete genomes of actinobacterial strains from the NBC collection.</title>
        <authorList>
            <person name="Joergensen T.S."/>
            <person name="Alvarez Arevalo M."/>
            <person name="Sterndorff E.B."/>
            <person name="Faurdal D."/>
            <person name="Vuksanovic O."/>
            <person name="Mourched A.-S."/>
            <person name="Charusanti P."/>
            <person name="Shaw S."/>
            <person name="Blin K."/>
            <person name="Weber T."/>
        </authorList>
    </citation>
    <scope>NUCLEOTIDE SEQUENCE</scope>
    <source>
        <strain evidence="4">NBC_01256</strain>
    </source>
</reference>
<evidence type="ECO:0000313" key="6">
    <source>
        <dbReference type="Proteomes" id="UP001432292"/>
    </source>
</evidence>
<dbReference type="SUPFAM" id="SSF55874">
    <property type="entry name" value="ATPase domain of HSP90 chaperone/DNA topoisomerase II/histidine kinase"/>
    <property type="match status" value="1"/>
</dbReference>